<accession>A0A7N0V9T2</accession>
<dbReference type="AlphaFoldDB" id="A0A7N0V9T2"/>
<evidence type="ECO:0000259" key="6">
    <source>
        <dbReference type="Pfam" id="PF01416"/>
    </source>
</evidence>
<feature type="signal peptide" evidence="5">
    <location>
        <begin position="1"/>
        <end position="17"/>
    </location>
</feature>
<keyword evidence="5" id="KW-0732">Signal</keyword>
<keyword evidence="2 4" id="KW-0819">tRNA processing</keyword>
<reference evidence="7" key="1">
    <citation type="submission" date="2021-01" db="UniProtKB">
        <authorList>
            <consortium name="EnsemblPlants"/>
        </authorList>
    </citation>
    <scope>IDENTIFICATION</scope>
</reference>
<feature type="chain" id="PRO_5029883879" description="tRNA pseudouridine synthase" evidence="5">
    <location>
        <begin position="18"/>
        <end position="333"/>
    </location>
</feature>
<keyword evidence="8" id="KW-1185">Reference proteome</keyword>
<dbReference type="FunFam" id="3.30.70.580:FF:000001">
    <property type="entry name" value="tRNA pseudouridine synthase A"/>
    <property type="match status" value="1"/>
</dbReference>
<comment type="similarity">
    <text evidence="1 4">Belongs to the tRNA pseudouridine synthase TruA family.</text>
</comment>
<evidence type="ECO:0000256" key="3">
    <source>
        <dbReference type="ARBA" id="ARBA00023235"/>
    </source>
</evidence>
<dbReference type="GO" id="GO:0160147">
    <property type="term" value="F:tRNA pseudouridine(38-40) synthase activity"/>
    <property type="evidence" value="ECO:0007669"/>
    <property type="project" value="UniProtKB-EC"/>
</dbReference>
<organism evidence="7 8">
    <name type="scientific">Kalanchoe fedtschenkoi</name>
    <name type="common">Lavender scallops</name>
    <name type="synonym">South American air plant</name>
    <dbReference type="NCBI Taxonomy" id="63787"/>
    <lineage>
        <taxon>Eukaryota</taxon>
        <taxon>Viridiplantae</taxon>
        <taxon>Streptophyta</taxon>
        <taxon>Embryophyta</taxon>
        <taxon>Tracheophyta</taxon>
        <taxon>Spermatophyta</taxon>
        <taxon>Magnoliopsida</taxon>
        <taxon>eudicotyledons</taxon>
        <taxon>Gunneridae</taxon>
        <taxon>Pentapetalae</taxon>
        <taxon>Saxifragales</taxon>
        <taxon>Crassulaceae</taxon>
        <taxon>Kalanchoe</taxon>
    </lineage>
</organism>
<dbReference type="EC" id="5.4.99.12" evidence="4"/>
<dbReference type="Gene3D" id="3.30.70.660">
    <property type="entry name" value="Pseudouridine synthase I, catalytic domain, C-terminal subdomain"/>
    <property type="match status" value="1"/>
</dbReference>
<feature type="domain" description="Pseudouridine synthase I TruA alpha/beta" evidence="6">
    <location>
        <begin position="56"/>
        <end position="156"/>
    </location>
</feature>
<evidence type="ECO:0000256" key="1">
    <source>
        <dbReference type="ARBA" id="ARBA00009375"/>
    </source>
</evidence>
<evidence type="ECO:0000256" key="2">
    <source>
        <dbReference type="ARBA" id="ARBA00022694"/>
    </source>
</evidence>
<dbReference type="PANTHER" id="PTHR11142:SF0">
    <property type="entry name" value="TRNA PSEUDOURIDINE SYNTHASE-LIKE 1"/>
    <property type="match status" value="1"/>
</dbReference>
<dbReference type="Pfam" id="PF01416">
    <property type="entry name" value="PseudoU_synth_1"/>
    <property type="match status" value="2"/>
</dbReference>
<feature type="domain" description="Pseudouridine synthase I TruA alpha/beta" evidence="6">
    <location>
        <begin position="196"/>
        <end position="303"/>
    </location>
</feature>
<dbReference type="InterPro" id="IPR020094">
    <property type="entry name" value="TruA/RsuA/RluB/E/F_N"/>
</dbReference>
<dbReference type="OMA" id="RKYSYHI"/>
<dbReference type="InterPro" id="IPR020103">
    <property type="entry name" value="PsdUridine_synth_cat_dom_sf"/>
</dbReference>
<evidence type="ECO:0000256" key="5">
    <source>
        <dbReference type="SAM" id="SignalP"/>
    </source>
</evidence>
<dbReference type="Proteomes" id="UP000594263">
    <property type="component" value="Unplaced"/>
</dbReference>
<dbReference type="Gramene" id="Kaladp0351s0025.1.v1.1">
    <property type="protein sequence ID" value="Kaladp0351s0025.1.v1.1"/>
    <property type="gene ID" value="Kaladp0351s0025.v1.1"/>
</dbReference>
<sequence>MTSVVFGVRGLLPVSVAQSVTNLATQKSQAGEGELNADFLEDERRSVTASHKWRMVIAYEGTRYSGWQYQSSPPTVQCIVEKALTKVMKLDRKELGLVGASRTDKGVHAWGQVAHFLTPFNYTALDDVHAAVNGVLPDDIRVRELSPAVPEFHARFSVESKVYHYKIYNDAVMDPLQRNYAFHCTYRLNPAAMKEAARHFVGQHDFSAFANVSRNDRVTNPVKSIYRCEVVELGGALLQLEVEGSGFMFKQVRNMAALLYQIGKESIPPEIVPVILASRNRRELAKYALDAPPHGLTLISVNYKKDHLQLPVDCSPVSFGRHRASSYCKLPFY</sequence>
<dbReference type="PANTHER" id="PTHR11142">
    <property type="entry name" value="PSEUDOURIDYLATE SYNTHASE"/>
    <property type="match status" value="1"/>
</dbReference>
<dbReference type="InterPro" id="IPR020095">
    <property type="entry name" value="PsdUridine_synth_TruA_C"/>
</dbReference>
<dbReference type="NCBIfam" id="TIGR00071">
    <property type="entry name" value="hisT_truA"/>
    <property type="match status" value="1"/>
</dbReference>
<comment type="catalytic activity">
    <reaction evidence="4">
        <text>uridine(38/39/40) in tRNA = pseudouridine(38/39/40) in tRNA</text>
        <dbReference type="Rhea" id="RHEA:22376"/>
        <dbReference type="Rhea" id="RHEA-COMP:10085"/>
        <dbReference type="Rhea" id="RHEA-COMP:10087"/>
        <dbReference type="ChEBI" id="CHEBI:65314"/>
        <dbReference type="ChEBI" id="CHEBI:65315"/>
        <dbReference type="EC" id="5.4.99.12"/>
    </reaction>
</comment>
<dbReference type="HAMAP" id="MF_00171">
    <property type="entry name" value="TruA"/>
    <property type="match status" value="1"/>
</dbReference>
<proteinExistence type="inferred from homology"/>
<dbReference type="CDD" id="cd02570">
    <property type="entry name" value="PseudoU_synth_EcTruA"/>
    <property type="match status" value="1"/>
</dbReference>
<dbReference type="InterPro" id="IPR020097">
    <property type="entry name" value="PsdUridine_synth_TruA_a/b_dom"/>
</dbReference>
<evidence type="ECO:0000313" key="8">
    <source>
        <dbReference type="Proteomes" id="UP000594263"/>
    </source>
</evidence>
<dbReference type="SUPFAM" id="SSF55120">
    <property type="entry name" value="Pseudouridine synthase"/>
    <property type="match status" value="1"/>
</dbReference>
<keyword evidence="3 4" id="KW-0413">Isomerase</keyword>
<dbReference type="EnsemblPlants" id="Kaladp0351s0025.1.v1.1">
    <property type="protein sequence ID" value="Kaladp0351s0025.1.v1.1"/>
    <property type="gene ID" value="Kaladp0351s0025.v1.1"/>
</dbReference>
<dbReference type="Gene3D" id="3.30.70.580">
    <property type="entry name" value="Pseudouridine synthase I, catalytic domain, N-terminal subdomain"/>
    <property type="match status" value="1"/>
</dbReference>
<name>A0A7N0V9T2_KALFE</name>
<dbReference type="InterPro" id="IPR001406">
    <property type="entry name" value="PsdUridine_synth_TruA"/>
</dbReference>
<evidence type="ECO:0000256" key="4">
    <source>
        <dbReference type="RuleBase" id="RU003792"/>
    </source>
</evidence>
<dbReference type="GO" id="GO:0031119">
    <property type="term" value="P:tRNA pseudouridine synthesis"/>
    <property type="evidence" value="ECO:0007669"/>
    <property type="project" value="TreeGrafter"/>
</dbReference>
<protein>
    <recommendedName>
        <fullName evidence="4">tRNA pseudouridine synthase</fullName>
        <ecNumber evidence="4">5.4.99.12</ecNumber>
    </recommendedName>
</protein>
<evidence type="ECO:0000313" key="7">
    <source>
        <dbReference type="EnsemblPlants" id="Kaladp0351s0025.1.v1.1"/>
    </source>
</evidence>
<dbReference type="GO" id="GO:0003723">
    <property type="term" value="F:RNA binding"/>
    <property type="evidence" value="ECO:0007669"/>
    <property type="project" value="InterPro"/>
</dbReference>